<name>A0A5J4S230_9ZZZZ</name>
<proteinExistence type="predicted"/>
<comment type="caution">
    <text evidence="2">The sequence shown here is derived from an EMBL/GenBank/DDBJ whole genome shotgun (WGS) entry which is preliminary data.</text>
</comment>
<keyword evidence="1" id="KW-0472">Membrane</keyword>
<feature type="transmembrane region" description="Helical" evidence="1">
    <location>
        <begin position="317"/>
        <end position="334"/>
    </location>
</feature>
<feature type="transmembrane region" description="Helical" evidence="1">
    <location>
        <begin position="39"/>
        <end position="57"/>
    </location>
</feature>
<dbReference type="AlphaFoldDB" id="A0A5J4S230"/>
<dbReference type="EMBL" id="SNRY01000481">
    <property type="protein sequence ID" value="KAA6340149.1"/>
    <property type="molecule type" value="Genomic_DNA"/>
</dbReference>
<keyword evidence="1" id="KW-0812">Transmembrane</keyword>
<dbReference type="Pfam" id="PF14897">
    <property type="entry name" value="EpsG"/>
    <property type="match status" value="1"/>
</dbReference>
<evidence type="ECO:0000313" key="2">
    <source>
        <dbReference type="EMBL" id="KAA6340149.1"/>
    </source>
</evidence>
<feature type="transmembrane region" description="Helical" evidence="1">
    <location>
        <begin position="211"/>
        <end position="237"/>
    </location>
</feature>
<evidence type="ECO:0008006" key="3">
    <source>
        <dbReference type="Google" id="ProtNLM"/>
    </source>
</evidence>
<accession>A0A5J4S230</accession>
<evidence type="ECO:0000256" key="1">
    <source>
        <dbReference type="SAM" id="Phobius"/>
    </source>
</evidence>
<feature type="transmembrane region" description="Helical" evidence="1">
    <location>
        <begin position="176"/>
        <end position="199"/>
    </location>
</feature>
<reference evidence="2" key="1">
    <citation type="submission" date="2019-03" db="EMBL/GenBank/DDBJ databases">
        <title>Single cell metagenomics reveals metabolic interactions within the superorganism composed of flagellate Streblomastix strix and complex community of Bacteroidetes bacteria on its surface.</title>
        <authorList>
            <person name="Treitli S.C."/>
            <person name="Kolisko M."/>
            <person name="Husnik F."/>
            <person name="Keeling P."/>
            <person name="Hampl V."/>
        </authorList>
    </citation>
    <scope>NUCLEOTIDE SEQUENCE</scope>
    <source>
        <strain evidence="2">STM</strain>
    </source>
</reference>
<organism evidence="2">
    <name type="scientific">termite gut metagenome</name>
    <dbReference type="NCBI Taxonomy" id="433724"/>
    <lineage>
        <taxon>unclassified sequences</taxon>
        <taxon>metagenomes</taxon>
        <taxon>organismal metagenomes</taxon>
    </lineage>
</organism>
<protein>
    <recommendedName>
        <fullName evidence="3">Transmembrane protein EpsG</fullName>
    </recommendedName>
</protein>
<gene>
    <name evidence="2" type="ORF">EZS27_011973</name>
</gene>
<feature type="transmembrane region" description="Helical" evidence="1">
    <location>
        <begin position="130"/>
        <end position="148"/>
    </location>
</feature>
<feature type="transmembrane region" description="Helical" evidence="1">
    <location>
        <begin position="341"/>
        <end position="358"/>
    </location>
</feature>
<feature type="transmembrane region" description="Helical" evidence="1">
    <location>
        <begin position="257"/>
        <end position="278"/>
    </location>
</feature>
<feature type="transmembrane region" description="Helical" evidence="1">
    <location>
        <begin position="6"/>
        <end position="27"/>
    </location>
</feature>
<feature type="transmembrane region" description="Helical" evidence="1">
    <location>
        <begin position="290"/>
        <end position="311"/>
    </location>
</feature>
<dbReference type="InterPro" id="IPR049458">
    <property type="entry name" value="EpsG-like"/>
</dbReference>
<feature type="transmembrane region" description="Helical" evidence="1">
    <location>
        <begin position="105"/>
        <end position="123"/>
    </location>
</feature>
<sequence>MNIVSFSYSIPYLIFFIFLCILSLWEFKCINIGKDINSIKYITICSFLFFLGLRGYIHTDWLNYYNFFNELSTLWELRNSDYITSNFEVGFQIYSIIIKSICPNYFFWQFFSCLIDIFFLHIFFSKYSRYYVLSYIIFLLFGGLIYEINLMRNIKSVLLFIYSLQYLHDRKFKKYIFINVLGCFFHISSVVFLPLYFVLNKKLSLKLIWSFFIIGNIIFLLQIKFIIPIVLLVSRMIGGRMELITTLYMENDLRSAAYGLTIGYIEKVFSFLLFFFNYNRLINILPFGRVVINLFFLYMMINLFFSEASILVERLSFLFIFSYWFIYPSILYLFRNKLKKMLFLFIIFSYGTLKLLYINSHILTRYDNLLFGIESYESRQSKASVYIGQIFNKR</sequence>
<keyword evidence="1" id="KW-1133">Transmembrane helix</keyword>